<evidence type="ECO:0000313" key="3">
    <source>
        <dbReference type="EMBL" id="GAP32262.1"/>
    </source>
</evidence>
<keyword evidence="2" id="KW-0472">Membrane</keyword>
<keyword evidence="4" id="KW-1185">Reference proteome</keyword>
<organism evidence="3 4">
    <name type="scientific">Nocardia seriolae</name>
    <dbReference type="NCBI Taxonomy" id="37332"/>
    <lineage>
        <taxon>Bacteria</taxon>
        <taxon>Bacillati</taxon>
        <taxon>Actinomycetota</taxon>
        <taxon>Actinomycetes</taxon>
        <taxon>Mycobacteriales</taxon>
        <taxon>Nocardiaceae</taxon>
        <taxon>Nocardia</taxon>
    </lineage>
</organism>
<feature type="transmembrane region" description="Helical" evidence="2">
    <location>
        <begin position="28"/>
        <end position="51"/>
    </location>
</feature>
<sequence length="183" mass="19462">MSAIEPPGHADNPPSWGFDPRGRGHARYMFTIIGLIALLGAVTVGVAGVQANSGGEHALPSGFTVFDHTYGGSSGLLFAYGILVGAVGTAGFILLLAGAWTTSRRGVLARRELRQSRREMAAARKELAKPVSVAEPARSVDSPRQPVVPMTKPPQRQFPRPNWSVNPFRKRPGAPAKTESVAK</sequence>
<evidence type="ECO:0000313" key="4">
    <source>
        <dbReference type="Proteomes" id="UP000037179"/>
    </source>
</evidence>
<evidence type="ECO:0000256" key="1">
    <source>
        <dbReference type="SAM" id="MobiDB-lite"/>
    </source>
</evidence>
<dbReference type="AlphaFoldDB" id="A0ABC9Z333"/>
<accession>A0ABC9Z333</accession>
<proteinExistence type="predicted"/>
<keyword evidence="2" id="KW-0812">Transmembrane</keyword>
<feature type="region of interest" description="Disordered" evidence="1">
    <location>
        <begin position="124"/>
        <end position="183"/>
    </location>
</feature>
<evidence type="ECO:0008006" key="5">
    <source>
        <dbReference type="Google" id="ProtNLM"/>
    </source>
</evidence>
<protein>
    <recommendedName>
        <fullName evidence="5">LapA family protein</fullName>
    </recommendedName>
</protein>
<dbReference type="EMBL" id="BBYQ01000149">
    <property type="protein sequence ID" value="GAP32262.1"/>
    <property type="molecule type" value="Genomic_DNA"/>
</dbReference>
<reference evidence="3 4" key="2">
    <citation type="journal article" date="2016" name="Genome Announc.">
        <title>Draft Genome Sequence of Erythromycin- and Oxytetracycline-Sensitive Nocardia seriolae Strain U-1 (NBRC 110359).</title>
        <authorList>
            <person name="Imajoh M."/>
            <person name="Sukeda M."/>
            <person name="Shimizu M."/>
            <person name="Yamane J."/>
            <person name="Ohnishi K."/>
            <person name="Oshima S."/>
        </authorList>
    </citation>
    <scope>NUCLEOTIDE SEQUENCE [LARGE SCALE GENOMIC DNA]</scope>
    <source>
        <strain evidence="3 4">U-1</strain>
    </source>
</reference>
<feature type="transmembrane region" description="Helical" evidence="2">
    <location>
        <begin position="77"/>
        <end position="101"/>
    </location>
</feature>
<gene>
    <name evidence="3" type="ORF">NSK11_contig00149-0003</name>
</gene>
<dbReference type="Proteomes" id="UP000037179">
    <property type="component" value="Unassembled WGS sequence"/>
</dbReference>
<evidence type="ECO:0000256" key="2">
    <source>
        <dbReference type="SAM" id="Phobius"/>
    </source>
</evidence>
<reference evidence="4" key="1">
    <citation type="submission" date="2015-07" db="EMBL/GenBank/DDBJ databases">
        <title>Nocardia seriolae U-1 whole genome shotgun sequence.</title>
        <authorList>
            <person name="Imajoh M."/>
            <person name="Fukumoto Y."/>
            <person name="Sukeda M."/>
            <person name="Yamane J."/>
            <person name="Yamasaki K."/>
            <person name="Shimizu M."/>
            <person name="Ohnishi K."/>
            <person name="Oshima S."/>
        </authorList>
    </citation>
    <scope>NUCLEOTIDE SEQUENCE [LARGE SCALE GENOMIC DNA]</scope>
    <source>
        <strain evidence="4">U-1</strain>
    </source>
</reference>
<comment type="caution">
    <text evidence="3">The sequence shown here is derived from an EMBL/GenBank/DDBJ whole genome shotgun (WGS) entry which is preliminary data.</text>
</comment>
<name>A0ABC9Z333_9NOCA</name>
<keyword evidence="2" id="KW-1133">Transmembrane helix</keyword>